<proteinExistence type="inferred from homology"/>
<dbReference type="GO" id="GO:0020037">
    <property type="term" value="F:heme binding"/>
    <property type="evidence" value="ECO:0007669"/>
    <property type="project" value="InterPro"/>
</dbReference>
<dbReference type="PROSITE" id="PS00086">
    <property type="entry name" value="CYTOCHROME_P450"/>
    <property type="match status" value="1"/>
</dbReference>
<organism evidence="10 11">
    <name type="scientific">Aspergillus oryzae</name>
    <name type="common">Yellow koji mold</name>
    <dbReference type="NCBI Taxonomy" id="5062"/>
    <lineage>
        <taxon>Eukaryota</taxon>
        <taxon>Fungi</taxon>
        <taxon>Dikarya</taxon>
        <taxon>Ascomycota</taxon>
        <taxon>Pezizomycotina</taxon>
        <taxon>Eurotiomycetes</taxon>
        <taxon>Eurotiomycetidae</taxon>
        <taxon>Eurotiales</taxon>
        <taxon>Aspergillaceae</taxon>
        <taxon>Aspergillus</taxon>
        <taxon>Aspergillus subgen. Circumdati</taxon>
    </lineage>
</organism>
<dbReference type="Proteomes" id="UP001165205">
    <property type="component" value="Unassembled WGS sequence"/>
</dbReference>
<evidence type="ECO:0000256" key="3">
    <source>
        <dbReference type="ARBA" id="ARBA00022617"/>
    </source>
</evidence>
<evidence type="ECO:0000256" key="6">
    <source>
        <dbReference type="ARBA" id="ARBA00023004"/>
    </source>
</evidence>
<dbReference type="CDD" id="cd11058">
    <property type="entry name" value="CYP60B-like"/>
    <property type="match status" value="1"/>
</dbReference>
<accession>A0AAN4Y9S7</accession>
<keyword evidence="7 9" id="KW-0503">Monooxygenase</keyword>
<keyword evidence="4 8" id="KW-0479">Metal-binding</keyword>
<protein>
    <submittedName>
        <fullName evidence="10">Unnamed protein product</fullName>
    </submittedName>
</protein>
<evidence type="ECO:0000256" key="7">
    <source>
        <dbReference type="ARBA" id="ARBA00023033"/>
    </source>
</evidence>
<dbReference type="InterPro" id="IPR017972">
    <property type="entry name" value="Cyt_P450_CS"/>
</dbReference>
<dbReference type="PANTHER" id="PTHR24305">
    <property type="entry name" value="CYTOCHROME P450"/>
    <property type="match status" value="1"/>
</dbReference>
<dbReference type="SUPFAM" id="SSF48264">
    <property type="entry name" value="Cytochrome P450"/>
    <property type="match status" value="1"/>
</dbReference>
<evidence type="ECO:0000256" key="5">
    <source>
        <dbReference type="ARBA" id="ARBA00023002"/>
    </source>
</evidence>
<evidence type="ECO:0000256" key="2">
    <source>
        <dbReference type="ARBA" id="ARBA00010617"/>
    </source>
</evidence>
<dbReference type="InterPro" id="IPR001128">
    <property type="entry name" value="Cyt_P450"/>
</dbReference>
<evidence type="ECO:0000313" key="10">
    <source>
        <dbReference type="EMBL" id="GMG23933.1"/>
    </source>
</evidence>
<dbReference type="PRINTS" id="PR00385">
    <property type="entry name" value="P450"/>
</dbReference>
<keyword evidence="5 9" id="KW-0560">Oxidoreductase</keyword>
<dbReference type="Gene3D" id="1.10.630.10">
    <property type="entry name" value="Cytochrome P450"/>
    <property type="match status" value="2"/>
</dbReference>
<dbReference type="GO" id="GO:0004497">
    <property type="term" value="F:monooxygenase activity"/>
    <property type="evidence" value="ECO:0007669"/>
    <property type="project" value="UniProtKB-KW"/>
</dbReference>
<comment type="cofactor">
    <cofactor evidence="1 8">
        <name>heme</name>
        <dbReference type="ChEBI" id="CHEBI:30413"/>
    </cofactor>
</comment>
<feature type="binding site" description="axial binding residue" evidence="8">
    <location>
        <position position="261"/>
    </location>
    <ligand>
        <name>heme</name>
        <dbReference type="ChEBI" id="CHEBI:30413"/>
    </ligand>
    <ligandPart>
        <name>Fe</name>
        <dbReference type="ChEBI" id="CHEBI:18248"/>
    </ligandPart>
</feature>
<evidence type="ECO:0000313" key="11">
    <source>
        <dbReference type="Proteomes" id="UP001165205"/>
    </source>
</evidence>
<dbReference type="PRINTS" id="PR00463">
    <property type="entry name" value="EP450I"/>
</dbReference>
<dbReference type="PANTHER" id="PTHR24305:SF230">
    <property type="entry name" value="P450, PUTATIVE (EUROFUNG)-RELATED"/>
    <property type="match status" value="1"/>
</dbReference>
<evidence type="ECO:0000256" key="9">
    <source>
        <dbReference type="RuleBase" id="RU000461"/>
    </source>
</evidence>
<evidence type="ECO:0000256" key="1">
    <source>
        <dbReference type="ARBA" id="ARBA00001971"/>
    </source>
</evidence>
<dbReference type="Pfam" id="PF00067">
    <property type="entry name" value="p450"/>
    <property type="match status" value="2"/>
</dbReference>
<comment type="caution">
    <text evidence="10">The sequence shown here is derived from an EMBL/GenBank/DDBJ whole genome shotgun (WGS) entry which is preliminary data.</text>
</comment>
<dbReference type="InterPro" id="IPR036396">
    <property type="entry name" value="Cyt_P450_sf"/>
</dbReference>
<evidence type="ECO:0000256" key="8">
    <source>
        <dbReference type="PIRSR" id="PIRSR602401-1"/>
    </source>
</evidence>
<keyword evidence="6 8" id="KW-0408">Iron</keyword>
<reference evidence="10" key="1">
    <citation type="submission" date="2023-04" db="EMBL/GenBank/DDBJ databases">
        <title>Aspergillus oryzae NBRC 4228.</title>
        <authorList>
            <person name="Ichikawa N."/>
            <person name="Sato H."/>
            <person name="Tonouchi N."/>
        </authorList>
    </citation>
    <scope>NUCLEOTIDE SEQUENCE</scope>
    <source>
        <strain evidence="10">NBRC 4228</strain>
    </source>
</reference>
<name>A0AAN4Y9S7_ASPOZ</name>
<dbReference type="InterPro" id="IPR002401">
    <property type="entry name" value="Cyt_P450_E_grp-I"/>
</dbReference>
<sequence>MSDKALGSQQEIITGYVDQLIHELRQRSERSEVIDMVRWFNFTSFDILGDLAFGESFGCLGSGLMHPWIELIFTSIKSVMDMQIIRRVPGLFSLILAIAGLQQKQDLQEQFMFCQKKARERYTKETTRPDFRTLFYLLKNSMAMQKLRQEIHATFQAEAEITMRSTQSMEYLHAVLQEAMRVYPPVPCTFPRTTPPGGAMVCGRFVPGGYIVGVNQLAAMTSEKNFKDPLKFIPERWCGDERYQEDSRKAYQPFSYGPRNCLGKK</sequence>
<dbReference type="GO" id="GO:0005506">
    <property type="term" value="F:iron ion binding"/>
    <property type="evidence" value="ECO:0007669"/>
    <property type="project" value="InterPro"/>
</dbReference>
<dbReference type="GO" id="GO:0016705">
    <property type="term" value="F:oxidoreductase activity, acting on paired donors, with incorporation or reduction of molecular oxygen"/>
    <property type="evidence" value="ECO:0007669"/>
    <property type="project" value="InterPro"/>
</dbReference>
<comment type="similarity">
    <text evidence="2 9">Belongs to the cytochrome P450 family.</text>
</comment>
<gene>
    <name evidence="10" type="ORF">Aory04_000127800</name>
</gene>
<dbReference type="InterPro" id="IPR050121">
    <property type="entry name" value="Cytochrome_P450_monoxygenase"/>
</dbReference>
<keyword evidence="3 8" id="KW-0349">Heme</keyword>
<dbReference type="EMBL" id="BSYA01000008">
    <property type="protein sequence ID" value="GMG23933.1"/>
    <property type="molecule type" value="Genomic_DNA"/>
</dbReference>
<dbReference type="AlphaFoldDB" id="A0AAN4Y9S7"/>
<evidence type="ECO:0000256" key="4">
    <source>
        <dbReference type="ARBA" id="ARBA00022723"/>
    </source>
</evidence>